<evidence type="ECO:0000313" key="2">
    <source>
        <dbReference type="EMBL" id="GIL70324.1"/>
    </source>
</evidence>
<feature type="region of interest" description="Disordered" evidence="1">
    <location>
        <begin position="199"/>
        <end position="225"/>
    </location>
</feature>
<proteinExistence type="predicted"/>
<dbReference type="EMBL" id="BNCP01000002">
    <property type="protein sequence ID" value="GIL70324.1"/>
    <property type="molecule type" value="Genomic_DNA"/>
</dbReference>
<reference evidence="2" key="1">
    <citation type="journal article" date="2021" name="Proc. Natl. Acad. Sci. U.S.A.">
        <title>Three genomes in the algal genus Volvox reveal the fate of a haploid sex-determining region after a transition to homothallism.</title>
        <authorList>
            <person name="Yamamoto K."/>
            <person name="Hamaji T."/>
            <person name="Kawai-Toyooka H."/>
            <person name="Matsuzaki R."/>
            <person name="Takahashi F."/>
            <person name="Nishimura Y."/>
            <person name="Kawachi M."/>
            <person name="Noguchi H."/>
            <person name="Minakuchi Y."/>
            <person name="Umen J.G."/>
            <person name="Toyoda A."/>
            <person name="Nozaki H."/>
        </authorList>
    </citation>
    <scope>NUCLEOTIDE SEQUENCE</scope>
    <source>
        <strain evidence="2">NIES-3786</strain>
    </source>
</reference>
<gene>
    <name evidence="2" type="ORF">Vretifemale_951</name>
</gene>
<name>A0A8J4BX19_9CHLO</name>
<feature type="region of interest" description="Disordered" evidence="1">
    <location>
        <begin position="396"/>
        <end position="415"/>
    </location>
</feature>
<feature type="region of interest" description="Disordered" evidence="1">
    <location>
        <begin position="344"/>
        <end position="373"/>
    </location>
</feature>
<feature type="compositionally biased region" description="Acidic residues" evidence="1">
    <location>
        <begin position="123"/>
        <end position="132"/>
    </location>
</feature>
<feature type="non-terminal residue" evidence="2">
    <location>
        <position position="1"/>
    </location>
</feature>
<sequence length="415" mass="42031">HSGREEQLRNAAFVFVHADVRQAFNGRSLENVEERGASEDGEVSPSQPGEAEKHSDEAFESVNAGSGHRQVVTAPTATVVRGLYEALCTVGGNEGVEGDAGEEGQGVNGLPHTDGESESSVSGDDEDGDDADGYLGAAEMARLSAALSRVSRGLTSTAAVTSMVSSVGGFPGWRTSMLPWHDPATVAAAVIARQISNAGARPTRMARSPATPSSHACSSSSADATNNGRSIVRALEGTLGSEVRSATAATAAKPASKLKSLTKALKAMFRSSKKKANATGEGRSGAAAADGGTGAPSSGASSVAFSGFDVASTFAGVSEALSALEGLGALEGFSMATTSDAGMSGGTVATVPPGGAGSGSRGAASRERRRRKSLWKRIKRKLAKVMGLIPRSWEVEARQQGKPAAAAREGAGPES</sequence>
<dbReference type="OrthoDB" id="10612517at2759"/>
<feature type="compositionally biased region" description="Low complexity" evidence="1">
    <location>
        <begin position="208"/>
        <end position="225"/>
    </location>
</feature>
<dbReference type="AlphaFoldDB" id="A0A8J4BX19"/>
<feature type="region of interest" description="Disordered" evidence="1">
    <location>
        <begin position="94"/>
        <end position="133"/>
    </location>
</feature>
<organism evidence="2 3">
    <name type="scientific">Volvox reticuliferus</name>
    <dbReference type="NCBI Taxonomy" id="1737510"/>
    <lineage>
        <taxon>Eukaryota</taxon>
        <taxon>Viridiplantae</taxon>
        <taxon>Chlorophyta</taxon>
        <taxon>core chlorophytes</taxon>
        <taxon>Chlorophyceae</taxon>
        <taxon>CS clade</taxon>
        <taxon>Chlamydomonadales</taxon>
        <taxon>Volvocaceae</taxon>
        <taxon>Volvox</taxon>
    </lineage>
</organism>
<accession>A0A8J4BX19</accession>
<feature type="region of interest" description="Disordered" evidence="1">
    <location>
        <begin position="27"/>
        <end position="70"/>
    </location>
</feature>
<dbReference type="Proteomes" id="UP000747110">
    <property type="component" value="Unassembled WGS sequence"/>
</dbReference>
<keyword evidence="3" id="KW-1185">Reference proteome</keyword>
<evidence type="ECO:0000256" key="1">
    <source>
        <dbReference type="SAM" id="MobiDB-lite"/>
    </source>
</evidence>
<feature type="compositionally biased region" description="Low complexity" evidence="1">
    <location>
        <begin position="403"/>
        <end position="415"/>
    </location>
</feature>
<feature type="region of interest" description="Disordered" evidence="1">
    <location>
        <begin position="272"/>
        <end position="296"/>
    </location>
</feature>
<comment type="caution">
    <text evidence="2">The sequence shown here is derived from an EMBL/GenBank/DDBJ whole genome shotgun (WGS) entry which is preliminary data.</text>
</comment>
<evidence type="ECO:0000313" key="3">
    <source>
        <dbReference type="Proteomes" id="UP000747110"/>
    </source>
</evidence>
<feature type="compositionally biased region" description="Low complexity" evidence="1">
    <location>
        <begin position="280"/>
        <end position="296"/>
    </location>
</feature>
<protein>
    <submittedName>
        <fullName evidence="2">Uncharacterized protein</fullName>
    </submittedName>
</protein>